<dbReference type="GO" id="GO:0004125">
    <property type="term" value="F:L-seryl-tRNA(Sec) selenium transferase activity"/>
    <property type="evidence" value="ECO:0007669"/>
    <property type="project" value="TreeGrafter"/>
</dbReference>
<dbReference type="InterPro" id="IPR018319">
    <property type="entry name" value="SelA-like"/>
</dbReference>
<dbReference type="RefSeq" id="WP_154445711.1">
    <property type="nucleotide sequence ID" value="NZ_WIND01000003.1"/>
</dbReference>
<dbReference type="AlphaFoldDB" id="A0A6L5YYE4"/>
<dbReference type="EMBL" id="WIND01000003">
    <property type="protein sequence ID" value="MSU89228.1"/>
    <property type="molecule type" value="Genomic_DNA"/>
</dbReference>
<evidence type="ECO:0000313" key="6">
    <source>
        <dbReference type="Proteomes" id="UP000474957"/>
    </source>
</evidence>
<feature type="modified residue" description="N6-(pyridoxal phosphate)lysine" evidence="4">
    <location>
        <position position="218"/>
    </location>
</feature>
<evidence type="ECO:0000256" key="2">
    <source>
        <dbReference type="ARBA" id="ARBA00022898"/>
    </source>
</evidence>
<comment type="caution">
    <text evidence="5">The sequence shown here is derived from an EMBL/GenBank/DDBJ whole genome shotgun (WGS) entry which is preliminary data.</text>
</comment>
<dbReference type="InterPro" id="IPR015424">
    <property type="entry name" value="PyrdxlP-dep_Trfase"/>
</dbReference>
<evidence type="ECO:0000256" key="3">
    <source>
        <dbReference type="ARBA" id="ARBA00044507"/>
    </source>
</evidence>
<dbReference type="InterPro" id="IPR015421">
    <property type="entry name" value="PyrdxlP-dep_Trfase_major"/>
</dbReference>
<dbReference type="Pfam" id="PF03841">
    <property type="entry name" value="SelA"/>
    <property type="match status" value="1"/>
</dbReference>
<dbReference type="Gene3D" id="3.40.640.10">
    <property type="entry name" value="Type I PLP-dependent aspartate aminotransferase-like (Major domain)"/>
    <property type="match status" value="1"/>
</dbReference>
<accession>A0A6L5YYE4</accession>
<gene>
    <name evidence="5" type="ORF">GE300_06290</name>
</gene>
<proteinExistence type="inferred from homology"/>
<evidence type="ECO:0000256" key="1">
    <source>
        <dbReference type="ARBA" id="ARBA00001933"/>
    </source>
</evidence>
<organism evidence="5 6">
    <name type="scientific">Halovulum marinum</name>
    <dbReference type="NCBI Taxonomy" id="2662447"/>
    <lineage>
        <taxon>Bacteria</taxon>
        <taxon>Pseudomonadati</taxon>
        <taxon>Pseudomonadota</taxon>
        <taxon>Alphaproteobacteria</taxon>
        <taxon>Rhodobacterales</taxon>
        <taxon>Paracoccaceae</taxon>
        <taxon>Halovulum</taxon>
    </lineage>
</organism>
<comment type="cofactor">
    <cofactor evidence="1 4">
        <name>pyridoxal 5'-phosphate</name>
        <dbReference type="ChEBI" id="CHEBI:597326"/>
    </cofactor>
</comment>
<sequence length="397" mass="40898">MRQHADGAGLRGCPTIINAAGPLTRLAGAPLAEGVLEAMTAAEAASFDMFELQAHASRAIAGATGAEAGVVTCGAAAGLLLATAACLARLDIGRMDALPDTDGPDQVIVARGQRNGYDHACRAAGARLVEVGLAEALAGAGIRDAEPWEYQAAVGPRSAAILYVAGGRARPPLAEVAAVARANDLPLIVDAAAELPPAANLRRFVAEGADLVVFSGGKVLGGPAGTGILCGRRELIASAALQFLDMDMEWSAWHPPADLIDKARLAGLPRQGIGRSCKPGKHEIFGLLAALDRFVAEGDAARHARWLATCRQLAAGLICPHGVETAVEGAEAVDRVPVLVLRCATDAAASELRARLAAGAIPVHTRHDPFRPEVVTVNPICLRPADIPPLIAALSRR</sequence>
<dbReference type="Proteomes" id="UP000474957">
    <property type="component" value="Unassembled WGS sequence"/>
</dbReference>
<comment type="similarity">
    <text evidence="3">Belongs to the SelA family.</text>
</comment>
<reference evidence="5 6" key="1">
    <citation type="submission" date="2019-10" db="EMBL/GenBank/DDBJ databases">
        <title>Cognatihalovulum marinum gen. nov. sp. nov., a new member of the family Rhodobacteraceae isolated from deep seawater of the Northwest Indian Ocean.</title>
        <authorList>
            <person name="Ruan C."/>
            <person name="Wang J."/>
            <person name="Zheng X."/>
            <person name="Song L."/>
            <person name="Zhu Y."/>
            <person name="Huang Y."/>
            <person name="Lu Z."/>
            <person name="Du W."/>
            <person name="Huang L."/>
            <person name="Dai X."/>
        </authorList>
    </citation>
    <scope>NUCLEOTIDE SEQUENCE [LARGE SCALE GENOMIC DNA]</scope>
    <source>
        <strain evidence="5 6">2CG4</strain>
    </source>
</reference>
<dbReference type="PANTHER" id="PTHR32328:SF0">
    <property type="entry name" value="L-SERYL-TRNA(SEC) SELENIUM TRANSFERASE"/>
    <property type="match status" value="1"/>
</dbReference>
<name>A0A6L5YYE4_9RHOB</name>
<keyword evidence="5" id="KW-0808">Transferase</keyword>
<keyword evidence="6" id="KW-1185">Reference proteome</keyword>
<protein>
    <submittedName>
        <fullName evidence="5">Aminotransferase class V-fold PLP-dependent enzyme</fullName>
    </submittedName>
</protein>
<evidence type="ECO:0000313" key="5">
    <source>
        <dbReference type="EMBL" id="MSU89228.1"/>
    </source>
</evidence>
<keyword evidence="2 4" id="KW-0663">Pyridoxal phosphate</keyword>
<dbReference type="PANTHER" id="PTHR32328">
    <property type="entry name" value="L-SERYL-TRNA(SEC) SELENIUM TRANSFERASE"/>
    <property type="match status" value="1"/>
</dbReference>
<dbReference type="SUPFAM" id="SSF53383">
    <property type="entry name" value="PLP-dependent transferases"/>
    <property type="match status" value="1"/>
</dbReference>
<keyword evidence="5" id="KW-0032">Aminotransferase</keyword>
<dbReference type="GO" id="GO:0008483">
    <property type="term" value="F:transaminase activity"/>
    <property type="evidence" value="ECO:0007669"/>
    <property type="project" value="UniProtKB-KW"/>
</dbReference>
<evidence type="ECO:0000256" key="4">
    <source>
        <dbReference type="PIRSR" id="PIRSR618319-50"/>
    </source>
</evidence>